<evidence type="ECO:0000313" key="3">
    <source>
        <dbReference type="Proteomes" id="UP001497482"/>
    </source>
</evidence>
<gene>
    <name evidence="2" type="ORF">KC01_LOCUS27728</name>
</gene>
<feature type="chain" id="PRO_5043528101" evidence="1">
    <location>
        <begin position="26"/>
        <end position="146"/>
    </location>
</feature>
<sequence length="146" mass="15382">MCVRCGGRVCAVCVGVSVCVCAVWSAACVRCGVCAVWSVCGVECVRCGVCAGWSVCGVCVVCSVCAVWGVCAVCVRCGVCAVCVRCGVCAVCVQCVCGMCALWRLDQSRATGDQVSVRAVRENQQRNQQGHAAHRNHMWLDPANRL</sequence>
<keyword evidence="3" id="KW-1185">Reference proteome</keyword>
<dbReference type="EMBL" id="OZ035845">
    <property type="protein sequence ID" value="CAL1599460.1"/>
    <property type="molecule type" value="Genomic_DNA"/>
</dbReference>
<accession>A0AAV2LGW9</accession>
<keyword evidence="1" id="KW-0732">Signal</keyword>
<name>A0AAV2LGW9_KNICA</name>
<feature type="signal peptide" evidence="1">
    <location>
        <begin position="1"/>
        <end position="25"/>
    </location>
</feature>
<dbReference type="AlphaFoldDB" id="A0AAV2LGW9"/>
<dbReference type="PROSITE" id="PS51257">
    <property type="entry name" value="PROKAR_LIPOPROTEIN"/>
    <property type="match status" value="1"/>
</dbReference>
<organism evidence="2 3">
    <name type="scientific">Knipowitschia caucasica</name>
    <name type="common">Caucasian dwarf goby</name>
    <name type="synonym">Pomatoschistus caucasicus</name>
    <dbReference type="NCBI Taxonomy" id="637954"/>
    <lineage>
        <taxon>Eukaryota</taxon>
        <taxon>Metazoa</taxon>
        <taxon>Chordata</taxon>
        <taxon>Craniata</taxon>
        <taxon>Vertebrata</taxon>
        <taxon>Euteleostomi</taxon>
        <taxon>Actinopterygii</taxon>
        <taxon>Neopterygii</taxon>
        <taxon>Teleostei</taxon>
        <taxon>Neoteleostei</taxon>
        <taxon>Acanthomorphata</taxon>
        <taxon>Gobiaria</taxon>
        <taxon>Gobiiformes</taxon>
        <taxon>Gobioidei</taxon>
        <taxon>Gobiidae</taxon>
        <taxon>Gobiinae</taxon>
        <taxon>Knipowitschia</taxon>
    </lineage>
</organism>
<dbReference type="Proteomes" id="UP001497482">
    <property type="component" value="Chromosome 23"/>
</dbReference>
<reference evidence="2 3" key="1">
    <citation type="submission" date="2024-04" db="EMBL/GenBank/DDBJ databases">
        <authorList>
            <person name="Waldvogel A.-M."/>
            <person name="Schoenle A."/>
        </authorList>
    </citation>
    <scope>NUCLEOTIDE SEQUENCE [LARGE SCALE GENOMIC DNA]</scope>
</reference>
<evidence type="ECO:0000313" key="2">
    <source>
        <dbReference type="EMBL" id="CAL1599460.1"/>
    </source>
</evidence>
<protein>
    <submittedName>
        <fullName evidence="2">Uncharacterized protein</fullName>
    </submittedName>
</protein>
<proteinExistence type="predicted"/>
<evidence type="ECO:0000256" key="1">
    <source>
        <dbReference type="SAM" id="SignalP"/>
    </source>
</evidence>